<organism evidence="3 4">
    <name type="scientific">Symbiodinium microadriaticum</name>
    <name type="common">Dinoflagellate</name>
    <name type="synonym">Zooxanthella microadriatica</name>
    <dbReference type="NCBI Taxonomy" id="2951"/>
    <lineage>
        <taxon>Eukaryota</taxon>
        <taxon>Sar</taxon>
        <taxon>Alveolata</taxon>
        <taxon>Dinophyceae</taxon>
        <taxon>Suessiales</taxon>
        <taxon>Symbiodiniaceae</taxon>
        <taxon>Symbiodinium</taxon>
    </lineage>
</organism>
<feature type="transmembrane region" description="Helical" evidence="2">
    <location>
        <begin position="69"/>
        <end position="87"/>
    </location>
</feature>
<evidence type="ECO:0000256" key="1">
    <source>
        <dbReference type="SAM" id="MobiDB-lite"/>
    </source>
</evidence>
<sequence>MGKDKSAKKNDAKKVKQAAKLGKASSKKDLKSKGKSDKKKKKSSSSDDSDASGSSSEANPQLEEAKEQLFTVAMAFGLLLVCIVSPLPSTCIVPKIASGSHRCRCSRKQKDLNLNNQKCHLRDISAPQLATILVGIVPVLTPNAVMKLGGLLLLNFSCSQVRKSLTFQAKSMQSAAGKHDQLTLETKMDMLKKESGAERTWKERMMELLSDRVQHAVISLSFWGGFWSLWLYLAADDVMTFS</sequence>
<keyword evidence="4" id="KW-1185">Reference proteome</keyword>
<evidence type="ECO:0000256" key="2">
    <source>
        <dbReference type="SAM" id="Phobius"/>
    </source>
</evidence>
<dbReference type="EMBL" id="LSRX01004978">
    <property type="protein sequence ID" value="OLP73683.1"/>
    <property type="molecule type" value="Genomic_DNA"/>
</dbReference>
<reference evidence="3 4" key="1">
    <citation type="submission" date="2016-02" db="EMBL/GenBank/DDBJ databases">
        <title>Genome analysis of coral dinoflagellate symbionts highlights evolutionary adaptations to a symbiotic lifestyle.</title>
        <authorList>
            <person name="Aranda M."/>
            <person name="Li Y."/>
            <person name="Liew Y.J."/>
            <person name="Baumgarten S."/>
            <person name="Simakov O."/>
            <person name="Wilson M."/>
            <person name="Piel J."/>
            <person name="Ashoor H."/>
            <person name="Bougouffa S."/>
            <person name="Bajic V.B."/>
            <person name="Ryu T."/>
            <person name="Ravasi T."/>
            <person name="Bayer T."/>
            <person name="Micklem G."/>
            <person name="Kim H."/>
            <person name="Bhak J."/>
            <person name="Lajeunesse T.C."/>
            <person name="Voolstra C.R."/>
        </authorList>
    </citation>
    <scope>NUCLEOTIDE SEQUENCE [LARGE SCALE GENOMIC DNA]</scope>
    <source>
        <strain evidence="3 4">CCMP2467</strain>
    </source>
</reference>
<feature type="transmembrane region" description="Helical" evidence="2">
    <location>
        <begin position="130"/>
        <end position="154"/>
    </location>
</feature>
<dbReference type="Proteomes" id="UP000186817">
    <property type="component" value="Unassembled WGS sequence"/>
</dbReference>
<feature type="compositionally biased region" description="Basic and acidic residues" evidence="1">
    <location>
        <begin position="1"/>
        <end position="14"/>
    </location>
</feature>
<gene>
    <name evidence="3" type="ORF">AK812_SmicGene47001</name>
</gene>
<proteinExistence type="predicted"/>
<keyword evidence="2" id="KW-0812">Transmembrane</keyword>
<accession>A0A1Q9BSM0</accession>
<evidence type="ECO:0000313" key="3">
    <source>
        <dbReference type="EMBL" id="OLP73683.1"/>
    </source>
</evidence>
<dbReference type="AlphaFoldDB" id="A0A1Q9BSM0"/>
<evidence type="ECO:0000313" key="4">
    <source>
        <dbReference type="Proteomes" id="UP000186817"/>
    </source>
</evidence>
<protein>
    <submittedName>
        <fullName evidence="3">Uncharacterized protein</fullName>
    </submittedName>
</protein>
<comment type="caution">
    <text evidence="3">The sequence shown here is derived from an EMBL/GenBank/DDBJ whole genome shotgun (WGS) entry which is preliminary data.</text>
</comment>
<feature type="region of interest" description="Disordered" evidence="1">
    <location>
        <begin position="1"/>
        <end position="60"/>
    </location>
</feature>
<keyword evidence="2" id="KW-0472">Membrane</keyword>
<feature type="transmembrane region" description="Helical" evidence="2">
    <location>
        <begin position="213"/>
        <end position="233"/>
    </location>
</feature>
<keyword evidence="2" id="KW-1133">Transmembrane helix</keyword>
<feature type="compositionally biased region" description="Basic and acidic residues" evidence="1">
    <location>
        <begin position="26"/>
        <end position="35"/>
    </location>
</feature>
<name>A0A1Q9BSM0_SYMMI</name>